<comment type="caution">
    <text evidence="1">The sequence shown here is derived from an EMBL/GenBank/DDBJ whole genome shotgun (WGS) entry which is preliminary data.</text>
</comment>
<gene>
    <name evidence="1" type="ORF">BJ959_000740</name>
</gene>
<sequence length="89" mass="9778">MVQSTPPLVENRGLPLDVVRHVLWHFGDSVYGVEPGMFRQRLMLTVSSADQENRALLAKGFPEIVGAMNLAQLTEGGFEELRSIAKAAL</sequence>
<organism evidence="1 2">
    <name type="scientific">Microcella frigidaquae</name>
    <dbReference type="NCBI Taxonomy" id="424758"/>
    <lineage>
        <taxon>Bacteria</taxon>
        <taxon>Bacillati</taxon>
        <taxon>Actinomycetota</taxon>
        <taxon>Actinomycetes</taxon>
        <taxon>Micrococcales</taxon>
        <taxon>Microbacteriaceae</taxon>
        <taxon>Microcella</taxon>
    </lineage>
</organism>
<name>A0A840X7R4_9MICO</name>
<accession>A0A840X7R4</accession>
<evidence type="ECO:0000313" key="1">
    <source>
        <dbReference type="EMBL" id="MBB5617244.1"/>
    </source>
</evidence>
<dbReference type="OrthoDB" id="5124647at2"/>
<protein>
    <submittedName>
        <fullName evidence="1">Uncharacterized protein</fullName>
    </submittedName>
</protein>
<keyword evidence="2" id="KW-1185">Reference proteome</keyword>
<reference evidence="1 2" key="1">
    <citation type="submission" date="2020-08" db="EMBL/GenBank/DDBJ databases">
        <title>Sequencing the genomes of 1000 actinobacteria strains.</title>
        <authorList>
            <person name="Klenk H.-P."/>
        </authorList>
    </citation>
    <scope>NUCLEOTIDE SEQUENCE [LARGE SCALE GENOMIC DNA]</scope>
    <source>
        <strain evidence="1 2">DSM 23889</strain>
    </source>
</reference>
<dbReference type="RefSeq" id="WP_153982517.1">
    <property type="nucleotide sequence ID" value="NZ_BAAANZ010000009.1"/>
</dbReference>
<evidence type="ECO:0000313" key="2">
    <source>
        <dbReference type="Proteomes" id="UP000552883"/>
    </source>
</evidence>
<dbReference type="EMBL" id="JACHBS010000001">
    <property type="protein sequence ID" value="MBB5617244.1"/>
    <property type="molecule type" value="Genomic_DNA"/>
</dbReference>
<proteinExistence type="predicted"/>
<dbReference type="Proteomes" id="UP000552883">
    <property type="component" value="Unassembled WGS sequence"/>
</dbReference>
<dbReference type="AlphaFoldDB" id="A0A840X7R4"/>